<evidence type="ECO:0000256" key="3">
    <source>
        <dbReference type="ARBA" id="ARBA00011970"/>
    </source>
</evidence>
<accession>A0A2D2D656</accession>
<keyword evidence="6" id="KW-0677">Repeat</keyword>
<comment type="similarity">
    <text evidence="2">Belongs to the glycosyltransferase 41 family. O-GlcNAc transferase subfamily.</text>
</comment>
<keyword evidence="7 8" id="KW-0802">TPR repeat</keyword>
<dbReference type="Proteomes" id="UP000230709">
    <property type="component" value="Chromosome"/>
</dbReference>
<keyword evidence="11" id="KW-1185">Reference proteome</keyword>
<dbReference type="PROSITE" id="PS50005">
    <property type="entry name" value="TPR"/>
    <property type="match status" value="2"/>
</dbReference>
<gene>
    <name evidence="10" type="ORF">CQW49_18915</name>
</gene>
<dbReference type="AlphaFoldDB" id="A0A2D2D656"/>
<evidence type="ECO:0000256" key="8">
    <source>
        <dbReference type="PROSITE-ProRule" id="PRU00339"/>
    </source>
</evidence>
<dbReference type="Pfam" id="PF00515">
    <property type="entry name" value="TPR_1"/>
    <property type="match status" value="1"/>
</dbReference>
<dbReference type="EMBL" id="CP023737">
    <property type="protein sequence ID" value="ATQ70488.1"/>
    <property type="molecule type" value="Genomic_DNA"/>
</dbReference>
<keyword evidence="4" id="KW-0328">Glycosyltransferase</keyword>
<dbReference type="Pfam" id="PF13432">
    <property type="entry name" value="TPR_16"/>
    <property type="match status" value="3"/>
</dbReference>
<dbReference type="InterPro" id="IPR051939">
    <property type="entry name" value="Glycosyltr_41/O-GlcNAc_trsf"/>
</dbReference>
<evidence type="ECO:0000256" key="2">
    <source>
        <dbReference type="ARBA" id="ARBA00005386"/>
    </source>
</evidence>
<dbReference type="SUPFAM" id="SSF48452">
    <property type="entry name" value="TPR-like"/>
    <property type="match status" value="1"/>
</dbReference>
<dbReference type="STRING" id="595536.GCA_000178815_01409"/>
<dbReference type="InterPro" id="IPR019734">
    <property type="entry name" value="TPR_rpt"/>
</dbReference>
<name>A0A2D2D656_METT3</name>
<evidence type="ECO:0000313" key="11">
    <source>
        <dbReference type="Proteomes" id="UP000230709"/>
    </source>
</evidence>
<evidence type="ECO:0000256" key="1">
    <source>
        <dbReference type="ARBA" id="ARBA00004922"/>
    </source>
</evidence>
<dbReference type="SMART" id="SM00028">
    <property type="entry name" value="TPR"/>
    <property type="match status" value="7"/>
</dbReference>
<sequence>MGSRFGNMGRVFQKYARDTVLVGTMRVAGAGGVARTERRGETKVVANHTNAVPMTIDAAFRDARARHEAGRLDEAETLYRAILGAEPSHAEALHLLGLVRVERGDALTGAELIGRAMALTPGAAVHHNSLATAFRALGRHEDALREARAAVALRPRSGELRCNLATMLDELGQREEAILHYRSAADCAPERAEIWYNLANLLAEVGPAREAEEAFANAVRLAPGFVAAQGNYGRWLMRRGRFAEAVERLAEAARLAPGEPSYWNNLAAALQELGSFADALACYQRALALDPRHADAFYNLGCLLHLAGDADKAVAHHVGAAAADPRHGAARIAACMAELPILYDDESEVATRRARYSEALARLAASAQDEQAVATLAPALATTQPFFLPYQGEDDIALQRLYGELACGLLARALPPAPLAARPAPGERIRIGIVSGFFCRHTVFRLFLDSWLAHLDRVRFEVIGFHTGKIEDAETRRAAAQCDCFPREPATPQAWREAIIDAAPHVLLYPEIGMDPTAGWLAAQRLAPVQCMAWGQPETSGMPTMDYFLSSELMEPDGAEAFYTERLVRLPHLGLHYSPDPVSATTLDRAALGIAPGVPLFWSGQALYKYHPRYDVVFPRIAAALGPCKFLFIAFAKSDEVTRAFRERLRRAFAAMGLDADDHCVILPQMPQDMFVAAARACDVILDTPGWSGGRSTLDCLSADRPIVTLPGRFMRGRHTAAILERIGCAQTIAASLDDYVEIAIALGRDGEKREALARFMAENKWRAFEDPDYIRALEDFLERAARGG</sequence>
<dbReference type="GO" id="GO:0097363">
    <property type="term" value="F:protein O-acetylglucosaminyltransferase activity"/>
    <property type="evidence" value="ECO:0007669"/>
    <property type="project" value="UniProtKB-EC"/>
</dbReference>
<dbReference type="PANTHER" id="PTHR44835">
    <property type="entry name" value="UDP-N-ACETYLGLUCOSAMINE--PEPTIDE N-ACETYLGLUCOSAMINYLTRANSFERASE SPINDLY-RELATED"/>
    <property type="match status" value="1"/>
</dbReference>
<feature type="repeat" description="TPR" evidence="8">
    <location>
        <begin position="260"/>
        <end position="293"/>
    </location>
</feature>
<feature type="domain" description="O-GlcNAc transferase C-terminal" evidence="9">
    <location>
        <begin position="424"/>
        <end position="572"/>
    </location>
</feature>
<dbReference type="UniPathway" id="UPA00378"/>
<dbReference type="Gene3D" id="3.40.50.2000">
    <property type="entry name" value="Glycogen Phosphorylase B"/>
    <property type="match status" value="1"/>
</dbReference>
<reference evidence="11" key="1">
    <citation type="submission" date="2017-10" db="EMBL/GenBank/DDBJ databases">
        <title>Completed PacBio SMRT sequence of Methylosinus trichosporium OB3b reveals presence of a third large plasmid.</title>
        <authorList>
            <person name="Charles T.C."/>
            <person name="Lynch M.D.J."/>
            <person name="Heil J.R."/>
            <person name="Cheng J."/>
        </authorList>
    </citation>
    <scope>NUCLEOTIDE SEQUENCE [LARGE SCALE GENOMIC DNA]</scope>
    <source>
        <strain evidence="11">OB3b</strain>
    </source>
</reference>
<evidence type="ECO:0000256" key="4">
    <source>
        <dbReference type="ARBA" id="ARBA00022676"/>
    </source>
</evidence>
<evidence type="ECO:0000256" key="7">
    <source>
        <dbReference type="ARBA" id="ARBA00022803"/>
    </source>
</evidence>
<evidence type="ECO:0000256" key="5">
    <source>
        <dbReference type="ARBA" id="ARBA00022679"/>
    </source>
</evidence>
<comment type="pathway">
    <text evidence="1">Protein modification; protein glycosylation.</text>
</comment>
<dbReference type="InterPro" id="IPR011990">
    <property type="entry name" value="TPR-like_helical_dom_sf"/>
</dbReference>
<evidence type="ECO:0000259" key="9">
    <source>
        <dbReference type="Pfam" id="PF13844"/>
    </source>
</evidence>
<proteinExistence type="inferred from homology"/>
<protein>
    <recommendedName>
        <fullName evidence="3">protein O-GlcNAc transferase</fullName>
        <ecNumber evidence="3">2.4.1.255</ecNumber>
    </recommendedName>
</protein>
<dbReference type="Gene3D" id="1.25.40.10">
    <property type="entry name" value="Tetratricopeptide repeat domain"/>
    <property type="match status" value="1"/>
</dbReference>
<evidence type="ECO:0000313" key="10">
    <source>
        <dbReference type="EMBL" id="ATQ70488.1"/>
    </source>
</evidence>
<organism evidence="10 11">
    <name type="scientific">Methylosinus trichosporium (strain ATCC 35070 / NCIMB 11131 / UNIQEM 75 / OB3b)</name>
    <dbReference type="NCBI Taxonomy" id="595536"/>
    <lineage>
        <taxon>Bacteria</taxon>
        <taxon>Pseudomonadati</taxon>
        <taxon>Pseudomonadota</taxon>
        <taxon>Alphaproteobacteria</taxon>
        <taxon>Hyphomicrobiales</taxon>
        <taxon>Methylocystaceae</taxon>
        <taxon>Methylosinus</taxon>
    </lineage>
</organism>
<dbReference type="KEGG" id="mtw:CQW49_18915"/>
<dbReference type="EC" id="2.4.1.255" evidence="3"/>
<dbReference type="InterPro" id="IPR029489">
    <property type="entry name" value="OGT/SEC/SPY_C"/>
</dbReference>
<keyword evidence="5" id="KW-0808">Transferase</keyword>
<evidence type="ECO:0000256" key="6">
    <source>
        <dbReference type="ARBA" id="ARBA00022737"/>
    </source>
</evidence>
<feature type="repeat" description="TPR" evidence="8">
    <location>
        <begin position="192"/>
        <end position="225"/>
    </location>
</feature>
<dbReference type="PROSITE" id="PS50293">
    <property type="entry name" value="TPR_REGION"/>
    <property type="match status" value="1"/>
</dbReference>
<feature type="domain" description="O-GlcNAc transferase C-terminal" evidence="9">
    <location>
        <begin position="649"/>
        <end position="758"/>
    </location>
</feature>
<dbReference type="PANTHER" id="PTHR44835:SF1">
    <property type="entry name" value="PROTEIN O-GLCNAC TRANSFERASE"/>
    <property type="match status" value="1"/>
</dbReference>
<dbReference type="Gene3D" id="3.40.50.11380">
    <property type="match status" value="1"/>
</dbReference>
<dbReference type="Pfam" id="PF13844">
    <property type="entry name" value="Glyco_transf_41"/>
    <property type="match status" value="2"/>
</dbReference>